<name>A0A7Y3SXZ7_9CLOT</name>
<dbReference type="EMBL" id="JABEYB010000012">
    <property type="protein sequence ID" value="NNU77435.1"/>
    <property type="molecule type" value="Genomic_DNA"/>
</dbReference>
<comment type="caution">
    <text evidence="1">The sequence shown here is derived from an EMBL/GenBank/DDBJ whole genome shotgun (WGS) entry which is preliminary data.</text>
</comment>
<organism evidence="1 2">
    <name type="scientific">Clostridium estertheticum</name>
    <dbReference type="NCBI Taxonomy" id="238834"/>
    <lineage>
        <taxon>Bacteria</taxon>
        <taxon>Bacillati</taxon>
        <taxon>Bacillota</taxon>
        <taxon>Clostridia</taxon>
        <taxon>Eubacteriales</taxon>
        <taxon>Clostridiaceae</taxon>
        <taxon>Clostridium</taxon>
    </lineage>
</organism>
<evidence type="ECO:0000313" key="2">
    <source>
        <dbReference type="Proteomes" id="UP000531659"/>
    </source>
</evidence>
<accession>A0A7Y3SXZ7</accession>
<gene>
    <name evidence="1" type="ORF">HLQ16_15975</name>
</gene>
<proteinExistence type="predicted"/>
<evidence type="ECO:0000313" key="1">
    <source>
        <dbReference type="EMBL" id="NNU77435.1"/>
    </source>
</evidence>
<dbReference type="GeneID" id="83594580"/>
<protein>
    <submittedName>
        <fullName evidence="1">Uncharacterized protein</fullName>
    </submittedName>
</protein>
<sequence length="58" mass="6468">MDTGITQSIAELQQAEQNFKYADPEFVAIAIMQLLAARMKVDILLRLKKQNGATSMDP</sequence>
<dbReference type="Proteomes" id="UP000531659">
    <property type="component" value="Unassembled WGS sequence"/>
</dbReference>
<dbReference type="AlphaFoldDB" id="A0A7Y3SXZ7"/>
<reference evidence="1 2" key="1">
    <citation type="submission" date="2020-05" db="EMBL/GenBank/DDBJ databases">
        <title>Complete genome of Clostridium estertheticum subspecies estertheticum, isolated from Vacuum packed lamb meat from New Zealand imported to Switzerland.</title>
        <authorList>
            <person name="Wambui J."/>
            <person name="Stevens M.J.A."/>
            <person name="Stephan R."/>
        </authorList>
    </citation>
    <scope>NUCLEOTIDE SEQUENCE [LARGE SCALE GENOMIC DNA]</scope>
    <source>
        <strain evidence="1 2">CEST001</strain>
    </source>
</reference>
<dbReference type="RefSeq" id="WP_153882486.1">
    <property type="nucleotide sequence ID" value="NZ_CP077615.1"/>
</dbReference>